<keyword evidence="3" id="KW-1185">Reference proteome</keyword>
<dbReference type="PANTHER" id="PTHR46211">
    <property type="entry name" value="GLYCEROPHOSPHORYL DIESTER PHOSPHODIESTERASE"/>
    <property type="match status" value="1"/>
</dbReference>
<dbReference type="Gene3D" id="3.20.20.190">
    <property type="entry name" value="Phosphatidylinositol (PI) phosphodiesterase"/>
    <property type="match status" value="1"/>
</dbReference>
<feature type="domain" description="GP-PDE" evidence="1">
    <location>
        <begin position="6"/>
        <end position="243"/>
    </location>
</feature>
<comment type="caution">
    <text evidence="2">The sequence shown here is derived from an EMBL/GenBank/DDBJ whole genome shotgun (WGS) entry which is preliminary data.</text>
</comment>
<name>A0A8J8GE24_9BACI</name>
<dbReference type="PROSITE" id="PS51704">
    <property type="entry name" value="GP_PDE"/>
    <property type="match status" value="1"/>
</dbReference>
<dbReference type="InterPro" id="IPR030395">
    <property type="entry name" value="GP_PDE_dom"/>
</dbReference>
<dbReference type="Proteomes" id="UP000625804">
    <property type="component" value="Unassembled WGS sequence"/>
</dbReference>
<evidence type="ECO:0000313" key="2">
    <source>
        <dbReference type="EMBL" id="NSL51962.1"/>
    </source>
</evidence>
<dbReference type="PROSITE" id="PS50007">
    <property type="entry name" value="PIPLC_X_DOMAIN"/>
    <property type="match status" value="1"/>
</dbReference>
<dbReference type="GO" id="GO:0008081">
    <property type="term" value="F:phosphoric diester hydrolase activity"/>
    <property type="evidence" value="ECO:0007669"/>
    <property type="project" value="InterPro"/>
</dbReference>
<evidence type="ECO:0000259" key="1">
    <source>
        <dbReference type="PROSITE" id="PS51704"/>
    </source>
</evidence>
<evidence type="ECO:0000313" key="3">
    <source>
        <dbReference type="Proteomes" id="UP000625804"/>
    </source>
</evidence>
<reference evidence="2" key="1">
    <citation type="submission" date="2020-06" db="EMBL/GenBank/DDBJ databases">
        <title>A novel thermopfilic bacterium from Erzurum, Turkey.</title>
        <authorList>
            <person name="Adiguzel A."/>
            <person name="Ay H."/>
            <person name="Baltaci M.O."/>
        </authorList>
    </citation>
    <scope>NUCLEOTIDE SEQUENCE</scope>
    <source>
        <strain evidence="2">P2</strain>
    </source>
</reference>
<dbReference type="RefSeq" id="WP_173731166.1">
    <property type="nucleotide sequence ID" value="NZ_JABTTE010000011.1"/>
</dbReference>
<dbReference type="GO" id="GO:0006629">
    <property type="term" value="P:lipid metabolic process"/>
    <property type="evidence" value="ECO:0007669"/>
    <property type="project" value="InterPro"/>
</dbReference>
<dbReference type="EMBL" id="JABTTE010000011">
    <property type="protein sequence ID" value="NSL51962.1"/>
    <property type="molecule type" value="Genomic_DNA"/>
</dbReference>
<accession>A0A8J8GE24</accession>
<dbReference type="SUPFAM" id="SSF51695">
    <property type="entry name" value="PLC-like phosphodiesterases"/>
    <property type="match status" value="1"/>
</dbReference>
<gene>
    <name evidence="2" type="ORF">HR057_09385</name>
</gene>
<dbReference type="PANTHER" id="PTHR46211:SF1">
    <property type="entry name" value="GLYCEROPHOSPHODIESTER PHOSPHODIESTERASE, CYTOPLASMIC"/>
    <property type="match status" value="1"/>
</dbReference>
<organism evidence="2 3">
    <name type="scientific">Calidifontibacillus erzurumensis</name>
    <dbReference type="NCBI Taxonomy" id="2741433"/>
    <lineage>
        <taxon>Bacteria</taxon>
        <taxon>Bacillati</taxon>
        <taxon>Bacillota</taxon>
        <taxon>Bacilli</taxon>
        <taxon>Bacillales</taxon>
        <taxon>Bacillaceae</taxon>
        <taxon>Calidifontibacillus/Schinkia group</taxon>
        <taxon>Calidifontibacillus</taxon>
    </lineage>
</organism>
<protein>
    <submittedName>
        <fullName evidence="2">Glycerophosphodiester phosphodiesterase</fullName>
    </submittedName>
</protein>
<dbReference type="Pfam" id="PF03009">
    <property type="entry name" value="GDPD"/>
    <property type="match status" value="1"/>
</dbReference>
<sequence>MILKRPLILAHRGASGDAPENTLAAFQLALRQGCDGIELDIHLSKDGQLVVIHDDTIDRTTNGKGTVGEMTVSELKKYDAGRWFSERFRGERIPLLEEVFSIVPKEIFINIEIKNIPSHYEGIEEKLINLLEASGRTKQVIVSSFDHQCLYRLKKRNSDVKIGLLYKENVVDHVNFANMFGLPVESLHPDYKAIGRNDIQKAVRRGIKVFPWTVNTKNGMKKMIEAGVSGIITNYPNRLKELIDEMCGKN</sequence>
<dbReference type="InterPro" id="IPR017946">
    <property type="entry name" value="PLC-like_Pdiesterase_TIM-brl"/>
</dbReference>
<dbReference type="AlphaFoldDB" id="A0A8J8GE24"/>
<proteinExistence type="predicted"/>
<dbReference type="CDD" id="cd08563">
    <property type="entry name" value="GDPD_TtGDE_like"/>
    <property type="match status" value="1"/>
</dbReference>